<dbReference type="Gene3D" id="3.40.50.2000">
    <property type="entry name" value="Glycogen Phosphorylase B"/>
    <property type="match status" value="1"/>
</dbReference>
<organism evidence="2 3">
    <name type="scientific">Methanothermobacter thermautotrophicus</name>
    <name type="common">Methanobacterium thermoformicicum</name>
    <dbReference type="NCBI Taxonomy" id="145262"/>
    <lineage>
        <taxon>Archaea</taxon>
        <taxon>Methanobacteriati</taxon>
        <taxon>Methanobacteriota</taxon>
        <taxon>Methanomada group</taxon>
        <taxon>Methanobacteria</taxon>
        <taxon>Methanobacteriales</taxon>
        <taxon>Methanobacteriaceae</taxon>
        <taxon>Methanothermobacter</taxon>
    </lineage>
</organism>
<dbReference type="GO" id="GO:0016740">
    <property type="term" value="F:transferase activity"/>
    <property type="evidence" value="ECO:0007669"/>
    <property type="project" value="UniProtKB-KW"/>
</dbReference>
<keyword evidence="2" id="KW-0808">Transferase</keyword>
<dbReference type="Pfam" id="PF13477">
    <property type="entry name" value="Glyco_trans_4_2"/>
    <property type="match status" value="1"/>
</dbReference>
<dbReference type="RefSeq" id="WP_269899508.1">
    <property type="nucleotide sequence ID" value="NZ_CP064337.1"/>
</dbReference>
<evidence type="ECO:0000313" key="2">
    <source>
        <dbReference type="EMBL" id="HIH64461.1"/>
    </source>
</evidence>
<comment type="caution">
    <text evidence="2">The sequence shown here is derived from an EMBL/GenBank/DDBJ whole genome shotgun (WGS) entry which is preliminary data.</text>
</comment>
<name>A0A7J4MUQ7_METTF</name>
<dbReference type="EMBL" id="DUHT01000026">
    <property type="protein sequence ID" value="HIH64461.1"/>
    <property type="molecule type" value="Genomic_DNA"/>
</dbReference>
<dbReference type="AlphaFoldDB" id="A0A7J4MUQ7"/>
<dbReference type="GeneID" id="77402764"/>
<dbReference type="Proteomes" id="UP000538031">
    <property type="component" value="Unassembled WGS sequence"/>
</dbReference>
<protein>
    <submittedName>
        <fullName evidence="2">Glycosyltransferase family 4 protein</fullName>
    </submittedName>
</protein>
<gene>
    <name evidence="2" type="ORF">HA285_02490</name>
</gene>
<feature type="domain" description="Glycosyltransferase subfamily 4-like N-terminal" evidence="1">
    <location>
        <begin position="25"/>
        <end position="92"/>
    </location>
</feature>
<proteinExistence type="predicted"/>
<dbReference type="InterPro" id="IPR028098">
    <property type="entry name" value="Glyco_trans_4-like_N"/>
</dbReference>
<evidence type="ECO:0000259" key="1">
    <source>
        <dbReference type="Pfam" id="PF13477"/>
    </source>
</evidence>
<sequence>MKVLIVSPYFYPKTGGLENYAYNILKRLDLDITVICSNHLPENSIGLIEKIKMIRLKPTYTISNTPLRLDLIVKISNLLKREKFDIVNAHMCQYRSIQT</sequence>
<dbReference type="SUPFAM" id="SSF53756">
    <property type="entry name" value="UDP-Glycosyltransferase/glycogen phosphorylase"/>
    <property type="match status" value="1"/>
</dbReference>
<accession>A0A7J4MUQ7</accession>
<evidence type="ECO:0000313" key="3">
    <source>
        <dbReference type="Proteomes" id="UP000538031"/>
    </source>
</evidence>
<reference evidence="3" key="1">
    <citation type="journal article" date="2020" name="bioRxiv">
        <title>A rank-normalized archaeal taxonomy based on genome phylogeny resolves widespread incomplete and uneven classifications.</title>
        <authorList>
            <person name="Rinke C."/>
            <person name="Chuvochina M."/>
            <person name="Mussig A.J."/>
            <person name="Chaumeil P.-A."/>
            <person name="Waite D.W."/>
            <person name="Whitman W.B."/>
            <person name="Parks D.H."/>
            <person name="Hugenholtz P."/>
        </authorList>
    </citation>
    <scope>NUCLEOTIDE SEQUENCE [LARGE SCALE GENOMIC DNA]</scope>
</reference>